<comment type="caution">
    <text evidence="1">The sequence shown here is derived from an EMBL/GenBank/DDBJ whole genome shotgun (WGS) entry which is preliminary data.</text>
</comment>
<name>A0A0J6VMA3_9MYCO</name>
<dbReference type="AlphaFoldDB" id="A0A0J6VMA3"/>
<proteinExistence type="predicted"/>
<reference evidence="1 2" key="1">
    <citation type="journal article" date="2015" name="Genome Biol. Evol.">
        <title>Characterization of Three Mycobacterium spp. with Potential Use in Bioremediation by Genome Sequencing and Comparative Genomics.</title>
        <authorList>
            <person name="Das S."/>
            <person name="Pettersson B.M."/>
            <person name="Behra P.R."/>
            <person name="Ramesh M."/>
            <person name="Dasgupta S."/>
            <person name="Bhattacharya A."/>
            <person name="Kirsebom L.A."/>
        </authorList>
    </citation>
    <scope>NUCLEOTIDE SEQUENCE [LARGE SCALE GENOMIC DNA]</scope>
    <source>
        <strain evidence="1 2">DSM 43826</strain>
    </source>
</reference>
<protein>
    <submittedName>
        <fullName evidence="1">Uncharacterized protein</fullName>
    </submittedName>
</protein>
<organism evidence="1 2">
    <name type="scientific">Mycolicibacterium chlorophenolicum</name>
    <dbReference type="NCBI Taxonomy" id="37916"/>
    <lineage>
        <taxon>Bacteria</taxon>
        <taxon>Bacillati</taxon>
        <taxon>Actinomycetota</taxon>
        <taxon>Actinomycetes</taxon>
        <taxon>Mycobacteriales</taxon>
        <taxon>Mycobacteriaceae</taxon>
        <taxon>Mycolicibacterium</taxon>
    </lineage>
</organism>
<dbReference type="SMR" id="A0A0J6VMA3"/>
<evidence type="ECO:0000313" key="2">
    <source>
        <dbReference type="Proteomes" id="UP000036513"/>
    </source>
</evidence>
<gene>
    <name evidence="1" type="ORF">MCHLDSM_04050</name>
</gene>
<sequence>MVLEVRKFAEKRMRSGRFAFAELGHYARTMQELLELRPEAKDRLRRLRNRSEKSDAHEMVVRELEDLLSELRSAQPEFEVQDVDERLGGVLQRIVNASVEDLFIARPSGEGAAVGKQGGSDDSDAEA</sequence>
<dbReference type="PATRIC" id="fig|37916.4.peg.4020"/>
<dbReference type="Proteomes" id="UP000036513">
    <property type="component" value="Unassembled WGS sequence"/>
</dbReference>
<evidence type="ECO:0000313" key="1">
    <source>
        <dbReference type="EMBL" id="KMO72155.1"/>
    </source>
</evidence>
<dbReference type="EMBL" id="JYNL01000046">
    <property type="protein sequence ID" value="KMO72155.1"/>
    <property type="molecule type" value="Genomic_DNA"/>
</dbReference>
<keyword evidence="2" id="KW-1185">Reference proteome</keyword>
<accession>A0A0J6VMA3</accession>